<proteinExistence type="predicted"/>
<dbReference type="KEGG" id="vg:65132315"/>
<accession>A0A7M1RPW5</accession>
<name>A0A7M1RPW5_9CAUD</name>
<reference evidence="1 2" key="1">
    <citation type="submission" date="2020-09" db="EMBL/GenBank/DDBJ databases">
        <authorList>
            <person name="Li C."/>
            <person name="Ding Y."/>
            <person name="Wu Q."/>
        </authorList>
    </citation>
    <scope>NUCLEOTIDE SEQUENCE [LARGE SCALE GENOMIC DNA]</scope>
</reference>
<keyword evidence="2" id="KW-1185">Reference proteome</keyword>
<evidence type="ECO:0000313" key="1">
    <source>
        <dbReference type="EMBL" id="QOR56296.1"/>
    </source>
</evidence>
<protein>
    <submittedName>
        <fullName evidence="1">Uncharacterized protein</fullName>
    </submittedName>
</protein>
<dbReference type="EMBL" id="MW012634">
    <property type="protein sequence ID" value="QOR56296.1"/>
    <property type="molecule type" value="Genomic_DNA"/>
</dbReference>
<dbReference type="Proteomes" id="UP000593635">
    <property type="component" value="Segment"/>
</dbReference>
<sequence>MKTITRSNSRYRPSFNTEKEINYIFDESLTNLIKRVDEYCVRYGYDYAEPIYKVVESENTKTMMNTSVRLKSNKTRYKGNETSYVNGYEAKLRKVELV</sequence>
<evidence type="ECO:0000313" key="2">
    <source>
        <dbReference type="Proteomes" id="UP000593635"/>
    </source>
</evidence>
<dbReference type="RefSeq" id="YP_010113777.1">
    <property type="nucleotide sequence ID" value="NC_055908.1"/>
</dbReference>
<organism evidence="1 2">
    <name type="scientific">Bacillus phage DLc1</name>
    <dbReference type="NCBI Taxonomy" id="2777318"/>
    <lineage>
        <taxon>Viruses</taxon>
        <taxon>Duplodnaviria</taxon>
        <taxon>Heunggongvirae</taxon>
        <taxon>Uroviricota</taxon>
        <taxon>Caudoviricetes</taxon>
        <taxon>Salasmaviridae</taxon>
        <taxon>Huangshavirus</taxon>
        <taxon>Huangshavirus dlcuna</taxon>
    </lineage>
</organism>
<dbReference type="GeneID" id="65132315"/>